<feature type="transmembrane region" description="Helical" evidence="6">
    <location>
        <begin position="85"/>
        <end position="113"/>
    </location>
</feature>
<dbReference type="InterPro" id="IPR019402">
    <property type="entry name" value="CWH43_N"/>
</dbReference>
<reference evidence="8" key="3">
    <citation type="submission" date="2025-09" db="UniProtKB">
        <authorList>
            <consortium name="Ensembl"/>
        </authorList>
    </citation>
    <scope>IDENTIFICATION</scope>
</reference>
<accession>A0A8I3WML2</accession>
<feature type="transmembrane region" description="Helical" evidence="6">
    <location>
        <begin position="54"/>
        <end position="73"/>
    </location>
</feature>
<keyword evidence="9" id="KW-1185">Reference proteome</keyword>
<evidence type="ECO:0000256" key="4">
    <source>
        <dbReference type="ARBA" id="ARBA00022989"/>
    </source>
</evidence>
<evidence type="ECO:0000259" key="7">
    <source>
        <dbReference type="Pfam" id="PF10277"/>
    </source>
</evidence>
<protein>
    <submittedName>
        <fullName evidence="8">DNA damage regulated autophagy modulator 1</fullName>
    </submittedName>
</protein>
<dbReference type="Proteomes" id="UP000008225">
    <property type="component" value="Chromosome 9"/>
</dbReference>
<feature type="transmembrane region" description="Helical" evidence="6">
    <location>
        <begin position="157"/>
        <end position="183"/>
    </location>
</feature>
<dbReference type="Pfam" id="PF10277">
    <property type="entry name" value="Frag1"/>
    <property type="match status" value="1"/>
</dbReference>
<reference evidence="8" key="2">
    <citation type="submission" date="2025-08" db="UniProtKB">
        <authorList>
            <consortium name="Ensembl"/>
        </authorList>
    </citation>
    <scope>IDENTIFICATION</scope>
</reference>
<dbReference type="GO" id="GO:0005764">
    <property type="term" value="C:lysosome"/>
    <property type="evidence" value="ECO:0007669"/>
    <property type="project" value="TreeGrafter"/>
</dbReference>
<keyword evidence="4 6" id="KW-1133">Transmembrane helix</keyword>
<keyword evidence="3 6" id="KW-0812">Transmembrane</keyword>
<feature type="transmembrane region" description="Helical" evidence="6">
    <location>
        <begin position="195"/>
        <end position="220"/>
    </location>
</feature>
<dbReference type="RefSeq" id="XP_035113156.1">
    <property type="nucleotide sequence ID" value="XM_035257265.2"/>
</dbReference>
<evidence type="ECO:0000313" key="8">
    <source>
        <dbReference type="Ensembl" id="ENSCJAP00000092941.1"/>
    </source>
</evidence>
<name>A0A8I3WML2_CALJA</name>
<dbReference type="AlphaFoldDB" id="A0A8I3WML2"/>
<evidence type="ECO:0000256" key="5">
    <source>
        <dbReference type="ARBA" id="ARBA00023136"/>
    </source>
</evidence>
<dbReference type="PANTHER" id="PTHR21324">
    <property type="entry name" value="FASTING-INDUCIBLE INTEGRAL MEMBRANE PROTEIN TM6P1-RELATED"/>
    <property type="match status" value="1"/>
</dbReference>
<dbReference type="PANTHER" id="PTHR21324:SF11">
    <property type="entry name" value="DNA DAMAGE-REGULATED AUTOPHAGY MODULATOR PROTEIN 1"/>
    <property type="match status" value="1"/>
</dbReference>
<reference evidence="8 9" key="1">
    <citation type="submission" date="2009-03" db="EMBL/GenBank/DDBJ databases">
        <authorList>
            <person name="Warren W."/>
            <person name="Ye L."/>
            <person name="Minx P."/>
            <person name="Worley K."/>
            <person name="Gibbs R."/>
            <person name="Wilson R.K."/>
        </authorList>
    </citation>
    <scope>NUCLEOTIDE SEQUENCE [LARGE SCALE GENOMIC DNA]</scope>
</reference>
<evidence type="ECO:0000256" key="6">
    <source>
        <dbReference type="SAM" id="Phobius"/>
    </source>
</evidence>
<dbReference type="InterPro" id="IPR050911">
    <property type="entry name" value="DRAM/TMEM150_Autophagy_Mod"/>
</dbReference>
<evidence type="ECO:0000256" key="1">
    <source>
        <dbReference type="ARBA" id="ARBA00004127"/>
    </source>
</evidence>
<sequence length="238" mass="26386">MLCFLRGMAFLPFLLVTCSSAAFIISYVAAVLSRHVSPFLPYISDTGTKPPESGIFGFMINFSAFLAAATMYTRYNIVEKQNQTYYFSTPALNLVSFILGLLGCIGMSIVASFQELAVPVVHDGGALLAFVCGAIYTLLQSIISYKSCPEWNSLSMCHIRMIISAVSCAAVVPMIVCASLVSTTKLEWDPSEKDYVYHVVSAICEWTVAFGFIFYFLTFIQDFQSFTLRNPIEYIDDI</sequence>
<organism evidence="8 9">
    <name type="scientific">Callithrix jacchus</name>
    <name type="common">White-tufted-ear marmoset</name>
    <name type="synonym">Simia Jacchus</name>
    <dbReference type="NCBI Taxonomy" id="9483"/>
    <lineage>
        <taxon>Eukaryota</taxon>
        <taxon>Metazoa</taxon>
        <taxon>Chordata</taxon>
        <taxon>Craniata</taxon>
        <taxon>Vertebrata</taxon>
        <taxon>Euteleostomi</taxon>
        <taxon>Mammalia</taxon>
        <taxon>Eutheria</taxon>
        <taxon>Euarchontoglires</taxon>
        <taxon>Primates</taxon>
        <taxon>Haplorrhini</taxon>
        <taxon>Platyrrhini</taxon>
        <taxon>Cebidae</taxon>
        <taxon>Callitrichinae</taxon>
        <taxon>Callithrix</taxon>
        <taxon>Callithrix</taxon>
    </lineage>
</organism>
<evidence type="ECO:0000313" key="9">
    <source>
        <dbReference type="Proteomes" id="UP000008225"/>
    </source>
</evidence>
<dbReference type="GO" id="GO:0012505">
    <property type="term" value="C:endomembrane system"/>
    <property type="evidence" value="ECO:0007669"/>
    <property type="project" value="UniProtKB-SubCell"/>
</dbReference>
<feature type="transmembrane region" description="Helical" evidence="6">
    <location>
        <begin position="125"/>
        <end position="145"/>
    </location>
</feature>
<gene>
    <name evidence="8" type="primary">DRAM1</name>
</gene>
<comment type="subcellular location">
    <subcellularLocation>
        <location evidence="1">Endomembrane system</location>
        <topology evidence="1">Multi-pass membrane protein</topology>
    </subcellularLocation>
</comment>
<feature type="domain" description="CWH43-like N-terminal" evidence="7">
    <location>
        <begin position="8"/>
        <end position="225"/>
    </location>
</feature>
<dbReference type="CTD" id="55332"/>
<comment type="similarity">
    <text evidence="2">Belongs to the DRAM/TMEM150 family.</text>
</comment>
<dbReference type="OMA" id="QNRLALW"/>
<keyword evidence="5 6" id="KW-0472">Membrane</keyword>
<dbReference type="GeneID" id="100894403"/>
<dbReference type="GeneTree" id="ENSGT01030000234578"/>
<evidence type="ECO:0000256" key="2">
    <source>
        <dbReference type="ARBA" id="ARBA00006565"/>
    </source>
</evidence>
<evidence type="ECO:0000256" key="3">
    <source>
        <dbReference type="ARBA" id="ARBA00022692"/>
    </source>
</evidence>
<dbReference type="Ensembl" id="ENSCJAT00000132926.1">
    <property type="protein sequence ID" value="ENSCJAP00000092941.1"/>
    <property type="gene ID" value="ENSCJAG00000055064.2"/>
</dbReference>
<dbReference type="KEGG" id="cjc:100894403"/>
<proteinExistence type="inferred from homology"/>
<dbReference type="GO" id="GO:0010506">
    <property type="term" value="P:regulation of autophagy"/>
    <property type="evidence" value="ECO:0007669"/>
    <property type="project" value="TreeGrafter"/>
</dbReference>